<dbReference type="AlphaFoldDB" id="A0A2V3J3K6"/>
<dbReference type="InterPro" id="IPR027417">
    <property type="entry name" value="P-loop_NTPase"/>
</dbReference>
<evidence type="ECO:0000256" key="5">
    <source>
        <dbReference type="PIRSR" id="PIRSR606689-2"/>
    </source>
</evidence>
<keyword evidence="2 4" id="KW-0547">Nucleotide-binding</keyword>
<dbReference type="PRINTS" id="PR00328">
    <property type="entry name" value="SAR1GTPBP"/>
</dbReference>
<gene>
    <name evidence="8" type="ORF">BWQ96_01255</name>
</gene>
<proteinExistence type="inferred from homology"/>
<evidence type="ECO:0000256" key="6">
    <source>
        <dbReference type="RuleBase" id="RU003925"/>
    </source>
</evidence>
<dbReference type="SUPFAM" id="SSF52540">
    <property type="entry name" value="P-loop containing nucleoside triphosphate hydrolases"/>
    <property type="match status" value="1"/>
</dbReference>
<comment type="caution">
    <text evidence="8">The sequence shown here is derived from an EMBL/GenBank/DDBJ whole genome shotgun (WGS) entry which is preliminary data.</text>
</comment>
<dbReference type="SMART" id="SM00178">
    <property type="entry name" value="SAR"/>
    <property type="match status" value="1"/>
</dbReference>
<dbReference type="Pfam" id="PF00025">
    <property type="entry name" value="Arf"/>
    <property type="match status" value="1"/>
</dbReference>
<sequence length="227" mass="25088">MFSQLWQNILEWLQNLFFQQEMELTILGLQNAGKTTLVNLISTGDFTDDRIPTVGFNMRRVQKGGVTLKMWDLGGQARFRTMWERYCRGVSAVVFVIDAADYDRFDTARLELQDILSRRALDGIPVLVLANKSDLPGAVKDIDEIINTFGLTEINNHEVSVYSISAKNRVNIDVTLQWLIDHGSKKTSASTAAAVVNPALHNSQQSTPAQSASAAPTTSTETPPSTS</sequence>
<reference evidence="8 9" key="1">
    <citation type="journal article" date="2018" name="Mol. Biol. Evol.">
        <title>Analysis of the draft genome of the red seaweed Gracilariopsis chorda provides insights into genome size evolution in Rhodophyta.</title>
        <authorList>
            <person name="Lee J."/>
            <person name="Yang E.C."/>
            <person name="Graf L."/>
            <person name="Yang J.H."/>
            <person name="Qiu H."/>
            <person name="Zel Zion U."/>
            <person name="Chan C.X."/>
            <person name="Stephens T.G."/>
            <person name="Weber A.P.M."/>
            <person name="Boo G.H."/>
            <person name="Boo S.M."/>
            <person name="Kim K.M."/>
            <person name="Shin Y."/>
            <person name="Jung M."/>
            <person name="Lee S.J."/>
            <person name="Yim H.S."/>
            <person name="Lee J.H."/>
            <person name="Bhattacharya D."/>
            <person name="Yoon H.S."/>
        </authorList>
    </citation>
    <scope>NUCLEOTIDE SEQUENCE [LARGE SCALE GENOMIC DNA]</scope>
    <source>
        <strain evidence="8 9">SKKU-2015</strain>
        <tissue evidence="8">Whole body</tissue>
    </source>
</reference>
<dbReference type="PANTHER" id="PTHR45732:SF7">
    <property type="entry name" value="ADP-RIBOSYLATION FACTOR-LIKE PROTEIN 8"/>
    <property type="match status" value="1"/>
</dbReference>
<evidence type="ECO:0000256" key="2">
    <source>
        <dbReference type="ARBA" id="ARBA00022741"/>
    </source>
</evidence>
<organism evidence="8 9">
    <name type="scientific">Gracilariopsis chorda</name>
    <dbReference type="NCBI Taxonomy" id="448386"/>
    <lineage>
        <taxon>Eukaryota</taxon>
        <taxon>Rhodophyta</taxon>
        <taxon>Florideophyceae</taxon>
        <taxon>Rhodymeniophycidae</taxon>
        <taxon>Gracilariales</taxon>
        <taxon>Gracilariaceae</taxon>
        <taxon>Gracilariopsis</taxon>
    </lineage>
</organism>
<comment type="similarity">
    <text evidence="1 6">Belongs to the small GTPase superfamily. Arf family.</text>
</comment>
<dbReference type="GO" id="GO:0046872">
    <property type="term" value="F:metal ion binding"/>
    <property type="evidence" value="ECO:0007669"/>
    <property type="project" value="UniProtKB-KW"/>
</dbReference>
<feature type="binding site" evidence="4">
    <location>
        <begin position="131"/>
        <end position="134"/>
    </location>
    <ligand>
        <name>GTP</name>
        <dbReference type="ChEBI" id="CHEBI:37565"/>
    </ligand>
</feature>
<dbReference type="OrthoDB" id="2011769at2759"/>
<feature type="region of interest" description="Disordered" evidence="7">
    <location>
        <begin position="191"/>
        <end position="227"/>
    </location>
</feature>
<dbReference type="SMART" id="SM00175">
    <property type="entry name" value="RAB"/>
    <property type="match status" value="1"/>
</dbReference>
<dbReference type="Proteomes" id="UP000247409">
    <property type="component" value="Unassembled WGS sequence"/>
</dbReference>
<dbReference type="EMBL" id="NBIV01000010">
    <property type="protein sequence ID" value="PXF48913.1"/>
    <property type="molecule type" value="Genomic_DNA"/>
</dbReference>
<dbReference type="GO" id="GO:0003924">
    <property type="term" value="F:GTPase activity"/>
    <property type="evidence" value="ECO:0007669"/>
    <property type="project" value="InterPro"/>
</dbReference>
<keyword evidence="5" id="KW-0479">Metal-binding</keyword>
<evidence type="ECO:0000313" key="9">
    <source>
        <dbReference type="Proteomes" id="UP000247409"/>
    </source>
</evidence>
<evidence type="ECO:0000256" key="7">
    <source>
        <dbReference type="SAM" id="MobiDB-lite"/>
    </source>
</evidence>
<dbReference type="InterPro" id="IPR005225">
    <property type="entry name" value="Small_GTP-bd"/>
</dbReference>
<dbReference type="InterPro" id="IPR006689">
    <property type="entry name" value="Small_GTPase_ARF/SAR"/>
</dbReference>
<dbReference type="SMART" id="SM00177">
    <property type="entry name" value="ARF"/>
    <property type="match status" value="1"/>
</dbReference>
<keyword evidence="5" id="KW-0460">Magnesium</keyword>
<dbReference type="FunFam" id="3.40.50.300:FF:001120">
    <property type="entry name" value="ADP-ribosylation factor family"/>
    <property type="match status" value="1"/>
</dbReference>
<protein>
    <submittedName>
        <fullName evidence="8">ADP-ribosylation factor-like protein 8A</fullName>
    </submittedName>
</protein>
<accession>A0A2V3J3K6</accession>
<dbReference type="NCBIfam" id="TIGR00231">
    <property type="entry name" value="small_GTP"/>
    <property type="match status" value="1"/>
</dbReference>
<evidence type="ECO:0000313" key="8">
    <source>
        <dbReference type="EMBL" id="PXF48913.1"/>
    </source>
</evidence>
<dbReference type="STRING" id="448386.A0A2V3J3K6"/>
<dbReference type="Gene3D" id="3.40.50.300">
    <property type="entry name" value="P-loop containing nucleotide triphosphate hydrolases"/>
    <property type="match status" value="1"/>
</dbReference>
<feature type="binding site" evidence="5">
    <location>
        <position position="53"/>
    </location>
    <ligand>
        <name>Mg(2+)</name>
        <dbReference type="ChEBI" id="CHEBI:18420"/>
    </ligand>
</feature>
<keyword evidence="3 4" id="KW-0342">GTP-binding</keyword>
<dbReference type="PROSITE" id="PS51417">
    <property type="entry name" value="ARF"/>
    <property type="match status" value="1"/>
</dbReference>
<dbReference type="SMART" id="SM00173">
    <property type="entry name" value="RAS"/>
    <property type="match status" value="1"/>
</dbReference>
<dbReference type="PROSITE" id="PS51419">
    <property type="entry name" value="RAB"/>
    <property type="match status" value="1"/>
</dbReference>
<feature type="binding site" evidence="4">
    <location>
        <position position="75"/>
    </location>
    <ligand>
        <name>GTP</name>
        <dbReference type="ChEBI" id="CHEBI:37565"/>
    </ligand>
</feature>
<dbReference type="PANTHER" id="PTHR45732">
    <property type="entry name" value="ADP-RIBOSYLATION FACTOR-LIKE PROTEIN 8"/>
    <property type="match status" value="1"/>
</dbReference>
<feature type="compositionally biased region" description="Low complexity" evidence="7">
    <location>
        <begin position="203"/>
        <end position="227"/>
    </location>
</feature>
<dbReference type="CDD" id="cd04159">
    <property type="entry name" value="Arl10_like"/>
    <property type="match status" value="1"/>
</dbReference>
<feature type="binding site" evidence="5">
    <location>
        <position position="35"/>
    </location>
    <ligand>
        <name>Mg(2+)</name>
        <dbReference type="ChEBI" id="CHEBI:18420"/>
    </ligand>
</feature>
<feature type="binding site" evidence="4">
    <location>
        <begin position="28"/>
        <end position="35"/>
    </location>
    <ligand>
        <name>GTP</name>
        <dbReference type="ChEBI" id="CHEBI:37565"/>
    </ligand>
</feature>
<dbReference type="GO" id="GO:0015031">
    <property type="term" value="P:protein transport"/>
    <property type="evidence" value="ECO:0007669"/>
    <property type="project" value="InterPro"/>
</dbReference>
<dbReference type="InterPro" id="IPR044154">
    <property type="entry name" value="Arl8a/8b"/>
</dbReference>
<evidence type="ECO:0000256" key="1">
    <source>
        <dbReference type="ARBA" id="ARBA00010290"/>
    </source>
</evidence>
<evidence type="ECO:0000256" key="3">
    <source>
        <dbReference type="ARBA" id="ARBA00023134"/>
    </source>
</evidence>
<dbReference type="GO" id="GO:0005525">
    <property type="term" value="F:GTP binding"/>
    <property type="evidence" value="ECO:0007669"/>
    <property type="project" value="UniProtKB-KW"/>
</dbReference>
<name>A0A2V3J3K6_9FLOR</name>
<keyword evidence="9" id="KW-1185">Reference proteome</keyword>
<evidence type="ECO:0000256" key="4">
    <source>
        <dbReference type="PIRSR" id="PIRSR606689-1"/>
    </source>
</evidence>